<accession>A0A859CWI1</accession>
<evidence type="ECO:0000313" key="1">
    <source>
        <dbReference type="EMBL" id="QKK78769.1"/>
    </source>
</evidence>
<evidence type="ECO:0000313" key="2">
    <source>
        <dbReference type="Proteomes" id="UP000509371"/>
    </source>
</evidence>
<proteinExistence type="predicted"/>
<organism evidence="1 2">
    <name type="scientific">Marinomonas primoryensis</name>
    <dbReference type="NCBI Taxonomy" id="178399"/>
    <lineage>
        <taxon>Bacteria</taxon>
        <taxon>Pseudomonadati</taxon>
        <taxon>Pseudomonadota</taxon>
        <taxon>Gammaproteobacteria</taxon>
        <taxon>Oceanospirillales</taxon>
        <taxon>Oceanospirillaceae</taxon>
        <taxon>Marinomonas</taxon>
    </lineage>
</organism>
<dbReference type="Proteomes" id="UP000509371">
    <property type="component" value="Chromosome"/>
</dbReference>
<dbReference type="AlphaFoldDB" id="A0A859CWI1"/>
<sequence length="37" mass="4119">MLEQKNKTKSNASKKPSTVIARIFNNGLINEKSGSRK</sequence>
<protein>
    <submittedName>
        <fullName evidence="1">Uncharacterized protein</fullName>
    </submittedName>
</protein>
<reference evidence="1 2" key="1">
    <citation type="submission" date="2020-06" db="EMBL/GenBank/DDBJ databases">
        <authorList>
            <person name="Voronona O.L."/>
            <person name="Aksenova E.I."/>
            <person name="Kunda M.S."/>
            <person name="Semenov A.N."/>
            <person name="Ryzhova N."/>
        </authorList>
    </citation>
    <scope>NUCLEOTIDE SEQUENCE [LARGE SCALE GENOMIC DNA]</scope>
    <source>
        <strain evidence="1 2">MPKMM3633</strain>
    </source>
</reference>
<dbReference type="EMBL" id="CP054301">
    <property type="protein sequence ID" value="QKK78769.1"/>
    <property type="molecule type" value="Genomic_DNA"/>
</dbReference>
<dbReference type="KEGG" id="mpri:MP3633_0031"/>
<name>A0A859CWI1_9GAMM</name>
<gene>
    <name evidence="1" type="ORF">MP3633_0031</name>
</gene>